<evidence type="ECO:0000313" key="2">
    <source>
        <dbReference type="EMBL" id="KIM62170.1"/>
    </source>
</evidence>
<accession>A0A0C3DNF3</accession>
<keyword evidence="3" id="KW-1185">Reference proteome</keyword>
<feature type="transmembrane region" description="Helical" evidence="1">
    <location>
        <begin position="59"/>
        <end position="86"/>
    </location>
</feature>
<protein>
    <submittedName>
        <fullName evidence="2">Uncharacterized protein</fullName>
    </submittedName>
</protein>
<evidence type="ECO:0000256" key="1">
    <source>
        <dbReference type="SAM" id="Phobius"/>
    </source>
</evidence>
<dbReference type="HOGENOM" id="CLU_1422198_0_0_1"/>
<keyword evidence="1" id="KW-0472">Membrane</keyword>
<name>A0A0C3DNF3_9AGAM</name>
<sequence>MSELRLHPVRLSADSDTSFPTSVGVRGPPTALLSTLEYSQRTFHLEPPYRTGLIRTSQYVLFLATILLLCNFNVTLAQFTGGLFIATPQPTPNCISCPYYLVLYPRRQTKAPSAMYDGSAPGGTNSMYTTTSLFTLLLLSRRSTTPLILADYSYESFYRLSKQLYSFQYLCCPRWTSWRIPVSQNFSRGSF</sequence>
<gene>
    <name evidence="2" type="ORF">SCLCIDRAFT_1215522</name>
</gene>
<proteinExistence type="predicted"/>
<dbReference type="EMBL" id="KN822045">
    <property type="protein sequence ID" value="KIM62170.1"/>
    <property type="molecule type" value="Genomic_DNA"/>
</dbReference>
<keyword evidence="1" id="KW-0812">Transmembrane</keyword>
<dbReference type="AlphaFoldDB" id="A0A0C3DNF3"/>
<evidence type="ECO:0000313" key="3">
    <source>
        <dbReference type="Proteomes" id="UP000053989"/>
    </source>
</evidence>
<organism evidence="2 3">
    <name type="scientific">Scleroderma citrinum Foug A</name>
    <dbReference type="NCBI Taxonomy" id="1036808"/>
    <lineage>
        <taxon>Eukaryota</taxon>
        <taxon>Fungi</taxon>
        <taxon>Dikarya</taxon>
        <taxon>Basidiomycota</taxon>
        <taxon>Agaricomycotina</taxon>
        <taxon>Agaricomycetes</taxon>
        <taxon>Agaricomycetidae</taxon>
        <taxon>Boletales</taxon>
        <taxon>Sclerodermatineae</taxon>
        <taxon>Sclerodermataceae</taxon>
        <taxon>Scleroderma</taxon>
    </lineage>
</organism>
<reference evidence="2 3" key="1">
    <citation type="submission" date="2014-04" db="EMBL/GenBank/DDBJ databases">
        <authorList>
            <consortium name="DOE Joint Genome Institute"/>
            <person name="Kuo A."/>
            <person name="Kohler A."/>
            <person name="Nagy L.G."/>
            <person name="Floudas D."/>
            <person name="Copeland A."/>
            <person name="Barry K.W."/>
            <person name="Cichocki N."/>
            <person name="Veneault-Fourrey C."/>
            <person name="LaButti K."/>
            <person name="Lindquist E.A."/>
            <person name="Lipzen A."/>
            <person name="Lundell T."/>
            <person name="Morin E."/>
            <person name="Murat C."/>
            <person name="Sun H."/>
            <person name="Tunlid A."/>
            <person name="Henrissat B."/>
            <person name="Grigoriev I.V."/>
            <person name="Hibbett D.S."/>
            <person name="Martin F."/>
            <person name="Nordberg H.P."/>
            <person name="Cantor M.N."/>
            <person name="Hua S.X."/>
        </authorList>
    </citation>
    <scope>NUCLEOTIDE SEQUENCE [LARGE SCALE GENOMIC DNA]</scope>
    <source>
        <strain evidence="2 3">Foug A</strain>
    </source>
</reference>
<dbReference type="InParanoid" id="A0A0C3DNF3"/>
<reference evidence="3" key="2">
    <citation type="submission" date="2015-01" db="EMBL/GenBank/DDBJ databases">
        <title>Evolutionary Origins and Diversification of the Mycorrhizal Mutualists.</title>
        <authorList>
            <consortium name="DOE Joint Genome Institute"/>
            <consortium name="Mycorrhizal Genomics Consortium"/>
            <person name="Kohler A."/>
            <person name="Kuo A."/>
            <person name="Nagy L.G."/>
            <person name="Floudas D."/>
            <person name="Copeland A."/>
            <person name="Barry K.W."/>
            <person name="Cichocki N."/>
            <person name="Veneault-Fourrey C."/>
            <person name="LaButti K."/>
            <person name="Lindquist E.A."/>
            <person name="Lipzen A."/>
            <person name="Lundell T."/>
            <person name="Morin E."/>
            <person name="Murat C."/>
            <person name="Riley R."/>
            <person name="Ohm R."/>
            <person name="Sun H."/>
            <person name="Tunlid A."/>
            <person name="Henrissat B."/>
            <person name="Grigoriev I.V."/>
            <person name="Hibbett D.S."/>
            <person name="Martin F."/>
        </authorList>
    </citation>
    <scope>NUCLEOTIDE SEQUENCE [LARGE SCALE GENOMIC DNA]</scope>
    <source>
        <strain evidence="3">Foug A</strain>
    </source>
</reference>
<keyword evidence="1" id="KW-1133">Transmembrane helix</keyword>
<dbReference type="Proteomes" id="UP000053989">
    <property type="component" value="Unassembled WGS sequence"/>
</dbReference>